<evidence type="ECO:0000313" key="4">
    <source>
        <dbReference type="Proteomes" id="UP001642360"/>
    </source>
</evidence>
<dbReference type="Pfam" id="PF16884">
    <property type="entry name" value="ADH_N_2"/>
    <property type="match status" value="1"/>
</dbReference>
<dbReference type="Gene3D" id="3.90.180.10">
    <property type="entry name" value="Medium-chain alcohol dehydrogenases, catalytic domain"/>
    <property type="match status" value="1"/>
</dbReference>
<protein>
    <recommendedName>
        <fullName evidence="2">Enoyl reductase (ER) domain-containing protein</fullName>
    </recommendedName>
</protein>
<comment type="caution">
    <text evidence="3">The sequence shown here is derived from an EMBL/GenBank/DDBJ whole genome shotgun (WGS) entry which is preliminary data.</text>
</comment>
<dbReference type="InterPro" id="IPR013149">
    <property type="entry name" value="ADH-like_C"/>
</dbReference>
<proteinExistence type="predicted"/>
<dbReference type="GO" id="GO:0016491">
    <property type="term" value="F:oxidoreductase activity"/>
    <property type="evidence" value="ECO:0007669"/>
    <property type="project" value="UniProtKB-KW"/>
</dbReference>
<gene>
    <name evidence="3" type="ORF">ILEXP_LOCUS37884</name>
</gene>
<keyword evidence="4" id="KW-1185">Reference proteome</keyword>
<dbReference type="InterPro" id="IPR041694">
    <property type="entry name" value="ADH_N_2"/>
</dbReference>
<dbReference type="Pfam" id="PF00107">
    <property type="entry name" value="ADH_zinc_N"/>
    <property type="match status" value="1"/>
</dbReference>
<accession>A0ABC8TK98</accession>
<keyword evidence="1" id="KW-0560">Oxidoreductase</keyword>
<dbReference type="EMBL" id="CAUOFW020005071">
    <property type="protein sequence ID" value="CAK9168492.1"/>
    <property type="molecule type" value="Genomic_DNA"/>
</dbReference>
<evidence type="ECO:0000313" key="3">
    <source>
        <dbReference type="EMBL" id="CAK9168492.1"/>
    </source>
</evidence>
<evidence type="ECO:0000256" key="1">
    <source>
        <dbReference type="ARBA" id="ARBA00023002"/>
    </source>
</evidence>
<dbReference type="FunFam" id="3.40.50.720:FF:000121">
    <property type="entry name" value="Prostaglandin reductase 2"/>
    <property type="match status" value="1"/>
</dbReference>
<dbReference type="PANTHER" id="PTHR43205:SF80">
    <property type="entry name" value="2-ALKENAL REDUCTASE (NADP(+)-DEPENDENT)-LIKE"/>
    <property type="match status" value="1"/>
</dbReference>
<dbReference type="AlphaFoldDB" id="A0ABC8TK98"/>
<dbReference type="InterPro" id="IPR020843">
    <property type="entry name" value="ER"/>
</dbReference>
<organism evidence="3 4">
    <name type="scientific">Ilex paraguariensis</name>
    <name type="common">yerba mate</name>
    <dbReference type="NCBI Taxonomy" id="185542"/>
    <lineage>
        <taxon>Eukaryota</taxon>
        <taxon>Viridiplantae</taxon>
        <taxon>Streptophyta</taxon>
        <taxon>Embryophyta</taxon>
        <taxon>Tracheophyta</taxon>
        <taxon>Spermatophyta</taxon>
        <taxon>Magnoliopsida</taxon>
        <taxon>eudicotyledons</taxon>
        <taxon>Gunneridae</taxon>
        <taxon>Pentapetalae</taxon>
        <taxon>asterids</taxon>
        <taxon>campanulids</taxon>
        <taxon>Aquifoliales</taxon>
        <taxon>Aquifoliaceae</taxon>
        <taxon>Ilex</taxon>
    </lineage>
</organism>
<dbReference type="InterPro" id="IPR045010">
    <property type="entry name" value="MDR_fam"/>
</dbReference>
<dbReference type="InterPro" id="IPR036291">
    <property type="entry name" value="NAD(P)-bd_dom_sf"/>
</dbReference>
<sequence length="355" mass="38699">MGSGGGGAEEVTVVENREWYLAAYAPEGVPTSDHLKLRTVSFSLSAVAIPDQHVALQLLYISLDPYLRSRMSGHEDGLYAPQFPLNKGIEAFGMGRVIRSKDIKFTEGDIVIYPFSPVAEYSVVPSTFLQKVDPTVGIALPDYLGCFGVPGFAAWVGIEVLGKPKPGSNVFISAAAGGVGMYAGQLAKLKGCRVIGSTGSDDKVKLVKEEFGYDDAFNYHTETDFNAALSKYFPNGIDVYFDNVGGNMLEAVLNHVNNGARIPVCGMISQYSKIWTEREGVRNLLNLVGKEVRVEGFMIGSYLHRFGDFAKEMQGYIKEGKISFKHKIYHGIESFLEGIASMFSSTNTGKVILQI</sequence>
<feature type="domain" description="Enoyl reductase (ER)" evidence="2">
    <location>
        <begin position="31"/>
        <end position="353"/>
    </location>
</feature>
<evidence type="ECO:0000259" key="2">
    <source>
        <dbReference type="SMART" id="SM00829"/>
    </source>
</evidence>
<name>A0ABC8TK98_9AQUA</name>
<dbReference type="SUPFAM" id="SSF51735">
    <property type="entry name" value="NAD(P)-binding Rossmann-fold domains"/>
    <property type="match status" value="1"/>
</dbReference>
<dbReference type="SMART" id="SM00829">
    <property type="entry name" value="PKS_ER"/>
    <property type="match status" value="1"/>
</dbReference>
<dbReference type="PANTHER" id="PTHR43205">
    <property type="entry name" value="PROSTAGLANDIN REDUCTASE"/>
    <property type="match status" value="1"/>
</dbReference>
<dbReference type="Gene3D" id="3.40.50.720">
    <property type="entry name" value="NAD(P)-binding Rossmann-like Domain"/>
    <property type="match status" value="1"/>
</dbReference>
<dbReference type="SUPFAM" id="SSF50129">
    <property type="entry name" value="GroES-like"/>
    <property type="match status" value="1"/>
</dbReference>
<reference evidence="3 4" key="1">
    <citation type="submission" date="2024-02" db="EMBL/GenBank/DDBJ databases">
        <authorList>
            <person name="Vignale AGUSTIN F."/>
            <person name="Sosa J E."/>
            <person name="Modenutti C."/>
        </authorList>
    </citation>
    <scope>NUCLEOTIDE SEQUENCE [LARGE SCALE GENOMIC DNA]</scope>
</reference>
<dbReference type="Proteomes" id="UP001642360">
    <property type="component" value="Unassembled WGS sequence"/>
</dbReference>
<dbReference type="InterPro" id="IPR011032">
    <property type="entry name" value="GroES-like_sf"/>
</dbReference>